<accession>A0A3A3G3L5</accession>
<dbReference type="SUPFAM" id="SSF52540">
    <property type="entry name" value="P-loop containing nucleoside triphosphate hydrolases"/>
    <property type="match status" value="1"/>
</dbReference>
<dbReference type="NCBIfam" id="TIGR03029">
    <property type="entry name" value="EpsG"/>
    <property type="match status" value="1"/>
</dbReference>
<keyword evidence="2" id="KW-0067">ATP-binding</keyword>
<dbReference type="Proteomes" id="UP000266327">
    <property type="component" value="Unassembled WGS sequence"/>
</dbReference>
<gene>
    <name evidence="3" type="primary">epsG</name>
    <name evidence="3" type="ORF">D3878_05365</name>
</gene>
<dbReference type="InterPro" id="IPR037257">
    <property type="entry name" value="T2SS_E_N_sf"/>
</dbReference>
<dbReference type="GO" id="GO:0005524">
    <property type="term" value="F:ATP binding"/>
    <property type="evidence" value="ECO:0007669"/>
    <property type="project" value="UniProtKB-KW"/>
</dbReference>
<dbReference type="InterPro" id="IPR027417">
    <property type="entry name" value="P-loop_NTPase"/>
</dbReference>
<organism evidence="3 4">
    <name type="scientific">Noviherbaspirillum sedimenti</name>
    <dbReference type="NCBI Taxonomy" id="2320865"/>
    <lineage>
        <taxon>Bacteria</taxon>
        <taxon>Pseudomonadati</taxon>
        <taxon>Pseudomonadota</taxon>
        <taxon>Betaproteobacteria</taxon>
        <taxon>Burkholderiales</taxon>
        <taxon>Oxalobacteraceae</taxon>
        <taxon>Noviherbaspirillum</taxon>
    </lineage>
</organism>
<sequence length="291" mass="31903">MNQRVPPMATLPVSINQDSTMGRILLDQGKITATDTERILRLQREQGMRFGEAAQSLGLITEADVSQVLANQFGFPYLHPGQGDYSQDLIAAYEPFSDEAEMLRGVRGQLVQRWFANGRNALVIVSIGQDEGASMFTANLGVVFAQLGEPTLIVDANMRDPRQHEIFRIKGRQGLSEILAGRCGMHAICRVEHFEDLSILPAGTIPPNPQELLFRPSFLELQENLRRHFKTILIDVPALSIGADALAIAASVGGVLLVARKDGTYLADLGTVREKLKRNGVEVVGSVLLDF</sequence>
<dbReference type="RefSeq" id="WP_119784532.1">
    <property type="nucleotide sequence ID" value="NZ_QYUQ01000002.1"/>
</dbReference>
<dbReference type="CDD" id="cd05387">
    <property type="entry name" value="BY-kinase"/>
    <property type="match status" value="1"/>
</dbReference>
<dbReference type="PANTHER" id="PTHR32309:SF31">
    <property type="entry name" value="CAPSULAR EXOPOLYSACCHARIDE FAMILY"/>
    <property type="match status" value="1"/>
</dbReference>
<dbReference type="GO" id="GO:0016301">
    <property type="term" value="F:kinase activity"/>
    <property type="evidence" value="ECO:0007669"/>
    <property type="project" value="UniProtKB-KW"/>
</dbReference>
<evidence type="ECO:0000256" key="2">
    <source>
        <dbReference type="ARBA" id="ARBA00022840"/>
    </source>
</evidence>
<evidence type="ECO:0000256" key="1">
    <source>
        <dbReference type="ARBA" id="ARBA00022741"/>
    </source>
</evidence>
<proteinExistence type="predicted"/>
<dbReference type="InterPro" id="IPR017479">
    <property type="entry name" value="Tyr_kinase_chain_length_EpsG"/>
</dbReference>
<dbReference type="InterPro" id="IPR050445">
    <property type="entry name" value="Bact_polysacc_biosynth/exp"/>
</dbReference>
<keyword evidence="3" id="KW-0808">Transferase</keyword>
<dbReference type="NCBIfam" id="TIGR01007">
    <property type="entry name" value="eps_fam"/>
    <property type="match status" value="1"/>
</dbReference>
<evidence type="ECO:0000313" key="4">
    <source>
        <dbReference type="Proteomes" id="UP000266327"/>
    </source>
</evidence>
<dbReference type="InterPro" id="IPR005702">
    <property type="entry name" value="Wzc-like_C"/>
</dbReference>
<dbReference type="PANTHER" id="PTHR32309">
    <property type="entry name" value="TYROSINE-PROTEIN KINASE"/>
    <property type="match status" value="1"/>
</dbReference>
<dbReference type="AlphaFoldDB" id="A0A3A3G3L5"/>
<keyword evidence="4" id="KW-1185">Reference proteome</keyword>
<dbReference type="EMBL" id="QYUQ01000002">
    <property type="protein sequence ID" value="RJG01082.1"/>
    <property type="molecule type" value="Genomic_DNA"/>
</dbReference>
<evidence type="ECO:0000313" key="3">
    <source>
        <dbReference type="EMBL" id="RJG01082.1"/>
    </source>
</evidence>
<protein>
    <submittedName>
        <fullName evidence="3">Chain length determinant protein tyrosine kinase EpsG</fullName>
    </submittedName>
</protein>
<name>A0A3A3G3L5_9BURK</name>
<comment type="caution">
    <text evidence="3">The sequence shown here is derived from an EMBL/GenBank/DDBJ whole genome shotgun (WGS) entry which is preliminary data.</text>
</comment>
<keyword evidence="1" id="KW-0547">Nucleotide-binding</keyword>
<dbReference type="OrthoDB" id="9808257at2"/>
<keyword evidence="3" id="KW-0418">Kinase</keyword>
<dbReference type="SUPFAM" id="SSF160246">
    <property type="entry name" value="EspE N-terminal domain-like"/>
    <property type="match status" value="1"/>
</dbReference>
<dbReference type="Gene3D" id="3.40.50.300">
    <property type="entry name" value="P-loop containing nucleotide triphosphate hydrolases"/>
    <property type="match status" value="1"/>
</dbReference>
<reference evidence="4" key="1">
    <citation type="submission" date="2018-09" db="EMBL/GenBank/DDBJ databases">
        <authorList>
            <person name="Zhu H."/>
        </authorList>
    </citation>
    <scope>NUCLEOTIDE SEQUENCE [LARGE SCALE GENOMIC DNA]</scope>
    <source>
        <strain evidence="4">K1S02-23</strain>
    </source>
</reference>